<dbReference type="EMBL" id="FUYV01000002">
    <property type="protein sequence ID" value="SKB50278.1"/>
    <property type="molecule type" value="Genomic_DNA"/>
</dbReference>
<gene>
    <name evidence="1" type="ORF">SAMN03080601_00612</name>
</gene>
<name>A0A1T5BSN0_9BACT</name>
<reference evidence="2" key="1">
    <citation type="submission" date="2017-02" db="EMBL/GenBank/DDBJ databases">
        <authorList>
            <person name="Varghese N."/>
            <person name="Submissions S."/>
        </authorList>
    </citation>
    <scope>NUCLEOTIDE SEQUENCE [LARGE SCALE GENOMIC DNA]</scope>
    <source>
        <strain evidence="2">DSM 24412</strain>
    </source>
</reference>
<keyword evidence="2" id="KW-1185">Reference proteome</keyword>
<evidence type="ECO:0000313" key="2">
    <source>
        <dbReference type="Proteomes" id="UP000191055"/>
    </source>
</evidence>
<dbReference type="STRING" id="889453.SAMN03080601_00612"/>
<organism evidence="1 2">
    <name type="scientific">Alkalitalea saponilacus</name>
    <dbReference type="NCBI Taxonomy" id="889453"/>
    <lineage>
        <taxon>Bacteria</taxon>
        <taxon>Pseudomonadati</taxon>
        <taxon>Bacteroidota</taxon>
        <taxon>Bacteroidia</taxon>
        <taxon>Marinilabiliales</taxon>
        <taxon>Marinilabiliaceae</taxon>
        <taxon>Alkalitalea</taxon>
    </lineage>
</organism>
<dbReference type="Proteomes" id="UP000191055">
    <property type="component" value="Unassembled WGS sequence"/>
</dbReference>
<evidence type="ECO:0000313" key="1">
    <source>
        <dbReference type="EMBL" id="SKB50278.1"/>
    </source>
</evidence>
<protein>
    <submittedName>
        <fullName evidence="1">Uncharacterized protein</fullName>
    </submittedName>
</protein>
<proteinExistence type="predicted"/>
<dbReference type="AlphaFoldDB" id="A0A1T5BSN0"/>
<accession>A0A1T5BSN0</accession>
<sequence>MRHDNNEIGALLYTNSLMGHLFHVSKKQYLNLTNIKTKGKLNGLHFIIRMGSFILFK</sequence>